<evidence type="ECO:0000313" key="1">
    <source>
        <dbReference type="Proteomes" id="UP000887579"/>
    </source>
</evidence>
<sequence>MGRIADTLAAAGHEIVVYQPVIAENIKFTRSKNETIRFYTTPKKADDDFRMEEAQEDFWDPESLDKIRRIALWYGKKNTLVCKNALEDEKTLEQLKNEKFDLGISEIFSGCGFGIFKLIELERYIAASSCSLMFYNYDLLGLKYHLSYVPSMFSLKPDKMTFSDRIVNYLLSFVDHIWSRKMFGGGIDELMQQRLPGFKLEEAISDSAFHFINSDEIIDYTQPITQKVVYIGGLGKVQSHPLNDELSKIFDSSKKDHPRLLAFISHAGMNSVIEGTSKGIPMICIPIFGDQFHNSVLIENRGTGISLQKDHLTKGEI</sequence>
<protein>
    <submittedName>
        <fullName evidence="2">Glucuronosyltransferase</fullName>
    </submittedName>
</protein>
<organism evidence="1 2">
    <name type="scientific">Panagrolaimus sp. ES5</name>
    <dbReference type="NCBI Taxonomy" id="591445"/>
    <lineage>
        <taxon>Eukaryota</taxon>
        <taxon>Metazoa</taxon>
        <taxon>Ecdysozoa</taxon>
        <taxon>Nematoda</taxon>
        <taxon>Chromadorea</taxon>
        <taxon>Rhabditida</taxon>
        <taxon>Tylenchina</taxon>
        <taxon>Panagrolaimomorpha</taxon>
        <taxon>Panagrolaimoidea</taxon>
        <taxon>Panagrolaimidae</taxon>
        <taxon>Panagrolaimus</taxon>
    </lineage>
</organism>
<reference evidence="2" key="1">
    <citation type="submission" date="2022-11" db="UniProtKB">
        <authorList>
            <consortium name="WormBaseParasite"/>
        </authorList>
    </citation>
    <scope>IDENTIFICATION</scope>
</reference>
<dbReference type="WBParaSite" id="ES5_v2.g23433.t1">
    <property type="protein sequence ID" value="ES5_v2.g23433.t1"/>
    <property type="gene ID" value="ES5_v2.g23433"/>
</dbReference>
<dbReference type="Proteomes" id="UP000887579">
    <property type="component" value="Unplaced"/>
</dbReference>
<name>A0AC34G274_9BILA</name>
<evidence type="ECO:0000313" key="2">
    <source>
        <dbReference type="WBParaSite" id="ES5_v2.g23433.t1"/>
    </source>
</evidence>
<proteinExistence type="predicted"/>
<accession>A0AC34G274</accession>